<sequence>MKIGFSLAGPGTSIRLDGVQELDEPMDASIAQRILSTPQPPPPRDDSVNATSAKAEPPSQDDVDPIIGQSLKERGPKPYKPIRREADGSLPALLFRNPEHFKIEGTVIPRTALDFDGEHTPFSTVMLDRVLGQTTMRFVVITILALPQTESTFGIIMFGCLDNERPIPKSPKGLGCRKRTSFALCSLDGMGLTVINPAKYL</sequence>
<feature type="compositionally biased region" description="Basic and acidic residues" evidence="1">
    <location>
        <begin position="71"/>
        <end position="84"/>
    </location>
</feature>
<comment type="caution">
    <text evidence="2">The sequence shown here is derived from an EMBL/GenBank/DDBJ whole genome shotgun (WGS) entry which is preliminary data.</text>
</comment>
<evidence type="ECO:0000313" key="2">
    <source>
        <dbReference type="EMBL" id="KAK2947687.1"/>
    </source>
</evidence>
<dbReference type="EMBL" id="JARBJD010000193">
    <property type="protein sequence ID" value="KAK2947687.1"/>
    <property type="molecule type" value="Genomic_DNA"/>
</dbReference>
<evidence type="ECO:0000256" key="1">
    <source>
        <dbReference type="SAM" id="MobiDB-lite"/>
    </source>
</evidence>
<proteinExistence type="predicted"/>
<gene>
    <name evidence="2" type="ORF">BLNAU_17357</name>
</gene>
<dbReference type="Proteomes" id="UP001281761">
    <property type="component" value="Unassembled WGS sequence"/>
</dbReference>
<protein>
    <submittedName>
        <fullName evidence="2">Uncharacterized protein</fullName>
    </submittedName>
</protein>
<keyword evidence="3" id="KW-1185">Reference proteome</keyword>
<organism evidence="2 3">
    <name type="scientific">Blattamonas nauphoetae</name>
    <dbReference type="NCBI Taxonomy" id="2049346"/>
    <lineage>
        <taxon>Eukaryota</taxon>
        <taxon>Metamonada</taxon>
        <taxon>Preaxostyla</taxon>
        <taxon>Oxymonadida</taxon>
        <taxon>Blattamonas</taxon>
    </lineage>
</organism>
<reference evidence="2 3" key="1">
    <citation type="journal article" date="2022" name="bioRxiv">
        <title>Genomics of Preaxostyla Flagellates Illuminates Evolutionary Transitions and the Path Towards Mitochondrial Loss.</title>
        <authorList>
            <person name="Novak L.V.F."/>
            <person name="Treitli S.C."/>
            <person name="Pyrih J."/>
            <person name="Halakuc P."/>
            <person name="Pipaliya S.V."/>
            <person name="Vacek V."/>
            <person name="Brzon O."/>
            <person name="Soukal P."/>
            <person name="Eme L."/>
            <person name="Dacks J.B."/>
            <person name="Karnkowska A."/>
            <person name="Elias M."/>
            <person name="Hampl V."/>
        </authorList>
    </citation>
    <scope>NUCLEOTIDE SEQUENCE [LARGE SCALE GENOMIC DNA]</scope>
    <source>
        <strain evidence="2">NAU3</strain>
        <tissue evidence="2">Gut</tissue>
    </source>
</reference>
<name>A0ABQ9X8X9_9EUKA</name>
<feature type="region of interest" description="Disordered" evidence="1">
    <location>
        <begin position="25"/>
        <end position="84"/>
    </location>
</feature>
<accession>A0ABQ9X8X9</accession>
<evidence type="ECO:0000313" key="3">
    <source>
        <dbReference type="Proteomes" id="UP001281761"/>
    </source>
</evidence>